<evidence type="ECO:0000256" key="3">
    <source>
        <dbReference type="ARBA" id="ARBA00007931"/>
    </source>
</evidence>
<dbReference type="PANTHER" id="PTHR35864:SF1">
    <property type="entry name" value="ZINC METALLOPROTEASE YWHC-RELATED"/>
    <property type="match status" value="1"/>
</dbReference>
<gene>
    <name evidence="15" type="ORF">Loak_2139</name>
</gene>
<dbReference type="AlphaFoldDB" id="A0A0W0WXG2"/>
<keyword evidence="4" id="KW-1003">Cell membrane</keyword>
<evidence type="ECO:0000256" key="12">
    <source>
        <dbReference type="ARBA" id="ARBA00023136"/>
    </source>
</evidence>
<feature type="transmembrane region" description="Helical" evidence="13">
    <location>
        <begin position="53"/>
        <end position="76"/>
    </location>
</feature>
<proteinExistence type="inferred from homology"/>
<comment type="subcellular location">
    <subcellularLocation>
        <location evidence="2">Cell membrane</location>
        <topology evidence="2">Multi-pass membrane protein</topology>
    </subcellularLocation>
</comment>
<keyword evidence="6 13" id="KW-0812">Transmembrane</keyword>
<evidence type="ECO:0000256" key="8">
    <source>
        <dbReference type="ARBA" id="ARBA00022801"/>
    </source>
</evidence>
<dbReference type="PANTHER" id="PTHR35864">
    <property type="entry name" value="ZINC METALLOPROTEASE MJ0611-RELATED"/>
    <property type="match status" value="1"/>
</dbReference>
<comment type="similarity">
    <text evidence="3">Belongs to the peptidase M50B family.</text>
</comment>
<keyword evidence="11" id="KW-0482">Metalloprotease</keyword>
<dbReference type="InterPro" id="IPR044537">
    <property type="entry name" value="Rip2-like"/>
</dbReference>
<dbReference type="Pfam" id="PF02163">
    <property type="entry name" value="Peptidase_M50"/>
    <property type="match status" value="1"/>
</dbReference>
<evidence type="ECO:0000259" key="14">
    <source>
        <dbReference type="Pfam" id="PF02163"/>
    </source>
</evidence>
<keyword evidence="8" id="KW-0378">Hydrolase</keyword>
<keyword evidence="10 13" id="KW-1133">Transmembrane helix</keyword>
<dbReference type="InterPro" id="IPR008915">
    <property type="entry name" value="Peptidase_M50"/>
</dbReference>
<evidence type="ECO:0000256" key="6">
    <source>
        <dbReference type="ARBA" id="ARBA00022692"/>
    </source>
</evidence>
<reference evidence="15 16" key="1">
    <citation type="submission" date="2015-11" db="EMBL/GenBank/DDBJ databases">
        <title>Genomic analysis of 38 Legionella species identifies large and diverse effector repertoires.</title>
        <authorList>
            <person name="Burstein D."/>
            <person name="Amaro F."/>
            <person name="Zusman T."/>
            <person name="Lifshitz Z."/>
            <person name="Cohen O."/>
            <person name="Gilbert J.A."/>
            <person name="Pupko T."/>
            <person name="Shuman H.A."/>
            <person name="Segal G."/>
        </authorList>
    </citation>
    <scope>NUCLEOTIDE SEQUENCE [LARGE SCALE GENOMIC DNA]</scope>
    <source>
        <strain evidence="15 16">Oak Ridge-10</strain>
    </source>
</reference>
<dbReference type="RefSeq" id="WP_025386125.1">
    <property type="nucleotide sequence ID" value="NZ_LCUA01000001.1"/>
</dbReference>
<name>A0A0W0WXG2_9GAMM</name>
<sequence length="219" mass="24580">MPTLTLIQKIAVWAIPVLLAITLHEAAHAWVASRFGDTTAKKLGRLSINPLHHIDLVGTILVPLFVGILTKFNFVFGWAKPVPIDWDQLRNPRRDMIFVSLAGPITNLIMAFFWAACFKLAWMLNPQFSLSALFLMLASQAGIIINLILAFFNLLPVPPLDGSRIVACVLSPAQAAVYLRLERFGFLIMLILLITGILGWLLNPLLIWSLYFIKYLFNL</sequence>
<feature type="transmembrane region" description="Helical" evidence="13">
    <location>
        <begin position="164"/>
        <end position="181"/>
    </location>
</feature>
<evidence type="ECO:0000256" key="13">
    <source>
        <dbReference type="SAM" id="Phobius"/>
    </source>
</evidence>
<dbReference type="PATRIC" id="fig|29423.5.peg.2244"/>
<feature type="transmembrane region" description="Helical" evidence="13">
    <location>
        <begin position="97"/>
        <end position="122"/>
    </location>
</feature>
<dbReference type="Proteomes" id="UP000054858">
    <property type="component" value="Unassembled WGS sequence"/>
</dbReference>
<keyword evidence="5" id="KW-0645">Protease</keyword>
<evidence type="ECO:0000256" key="10">
    <source>
        <dbReference type="ARBA" id="ARBA00022989"/>
    </source>
</evidence>
<keyword evidence="12 13" id="KW-0472">Membrane</keyword>
<keyword evidence="9" id="KW-0862">Zinc</keyword>
<evidence type="ECO:0000256" key="7">
    <source>
        <dbReference type="ARBA" id="ARBA00022723"/>
    </source>
</evidence>
<evidence type="ECO:0000256" key="4">
    <source>
        <dbReference type="ARBA" id="ARBA00022475"/>
    </source>
</evidence>
<evidence type="ECO:0000256" key="11">
    <source>
        <dbReference type="ARBA" id="ARBA00023049"/>
    </source>
</evidence>
<dbReference type="GO" id="GO:0006508">
    <property type="term" value="P:proteolysis"/>
    <property type="evidence" value="ECO:0007669"/>
    <property type="project" value="UniProtKB-KW"/>
</dbReference>
<evidence type="ECO:0000313" key="16">
    <source>
        <dbReference type="Proteomes" id="UP000054858"/>
    </source>
</evidence>
<accession>A0A0W0WXG2</accession>
<feature type="transmembrane region" description="Helical" evidence="13">
    <location>
        <begin position="187"/>
        <end position="213"/>
    </location>
</feature>
<dbReference type="EMBL" id="LNYP01000031">
    <property type="protein sequence ID" value="KTD37003.1"/>
    <property type="molecule type" value="Genomic_DNA"/>
</dbReference>
<dbReference type="InterPro" id="IPR052348">
    <property type="entry name" value="Metallopeptidase_M50B"/>
</dbReference>
<evidence type="ECO:0000256" key="1">
    <source>
        <dbReference type="ARBA" id="ARBA00001947"/>
    </source>
</evidence>
<dbReference type="GO" id="GO:0046872">
    <property type="term" value="F:metal ion binding"/>
    <property type="evidence" value="ECO:0007669"/>
    <property type="project" value="UniProtKB-KW"/>
</dbReference>
<evidence type="ECO:0000256" key="9">
    <source>
        <dbReference type="ARBA" id="ARBA00022833"/>
    </source>
</evidence>
<keyword evidence="7" id="KW-0479">Metal-binding</keyword>
<evidence type="ECO:0000256" key="5">
    <source>
        <dbReference type="ARBA" id="ARBA00022670"/>
    </source>
</evidence>
<dbReference type="GO" id="GO:0005886">
    <property type="term" value="C:plasma membrane"/>
    <property type="evidence" value="ECO:0007669"/>
    <property type="project" value="UniProtKB-SubCell"/>
</dbReference>
<evidence type="ECO:0000256" key="2">
    <source>
        <dbReference type="ARBA" id="ARBA00004651"/>
    </source>
</evidence>
<dbReference type="GO" id="GO:0008237">
    <property type="term" value="F:metallopeptidase activity"/>
    <property type="evidence" value="ECO:0007669"/>
    <property type="project" value="UniProtKB-KW"/>
</dbReference>
<comment type="caution">
    <text evidence="15">The sequence shown here is derived from an EMBL/GenBank/DDBJ whole genome shotgun (WGS) entry which is preliminary data.</text>
</comment>
<evidence type="ECO:0000313" key="15">
    <source>
        <dbReference type="EMBL" id="KTD37003.1"/>
    </source>
</evidence>
<feature type="transmembrane region" description="Helical" evidence="13">
    <location>
        <begin position="128"/>
        <end position="152"/>
    </location>
</feature>
<dbReference type="CDD" id="cd06158">
    <property type="entry name" value="S2P-M50_like_1"/>
    <property type="match status" value="1"/>
</dbReference>
<organism evidence="15 16">
    <name type="scientific">Legionella oakridgensis</name>
    <dbReference type="NCBI Taxonomy" id="29423"/>
    <lineage>
        <taxon>Bacteria</taxon>
        <taxon>Pseudomonadati</taxon>
        <taxon>Pseudomonadota</taxon>
        <taxon>Gammaproteobacteria</taxon>
        <taxon>Legionellales</taxon>
        <taxon>Legionellaceae</taxon>
        <taxon>Legionella</taxon>
    </lineage>
</organism>
<comment type="cofactor">
    <cofactor evidence="1">
        <name>Zn(2+)</name>
        <dbReference type="ChEBI" id="CHEBI:29105"/>
    </cofactor>
</comment>
<feature type="domain" description="Peptidase M50" evidence="14">
    <location>
        <begin position="141"/>
        <end position="194"/>
    </location>
</feature>
<protein>
    <submittedName>
        <fullName evidence="15">Transmembrane protein</fullName>
    </submittedName>
</protein>